<dbReference type="Gene3D" id="3.40.50.720">
    <property type="entry name" value="NAD(P)-binding Rossmann-like Domain"/>
    <property type="match status" value="1"/>
</dbReference>
<dbReference type="EMBL" id="JAJAQC010000007">
    <property type="protein sequence ID" value="MDA0563806.1"/>
    <property type="molecule type" value="Genomic_DNA"/>
</dbReference>
<evidence type="ECO:0000259" key="4">
    <source>
        <dbReference type="Pfam" id="PF22725"/>
    </source>
</evidence>
<evidence type="ECO:0000259" key="3">
    <source>
        <dbReference type="Pfam" id="PF01408"/>
    </source>
</evidence>
<evidence type="ECO:0000256" key="2">
    <source>
        <dbReference type="SAM" id="MobiDB-lite"/>
    </source>
</evidence>
<feature type="domain" description="GFO/IDH/MocA-like oxidoreductase" evidence="4">
    <location>
        <begin position="154"/>
        <end position="307"/>
    </location>
</feature>
<dbReference type="PANTHER" id="PTHR43818:SF11">
    <property type="entry name" value="BCDNA.GH03377"/>
    <property type="match status" value="1"/>
</dbReference>
<accession>A0A9X3NKM0</accession>
<evidence type="ECO:0000313" key="5">
    <source>
        <dbReference type="EMBL" id="MDA0563806.1"/>
    </source>
</evidence>
<dbReference type="InterPro" id="IPR050463">
    <property type="entry name" value="Gfo/Idh/MocA_oxidrdct_glycsds"/>
</dbReference>
<organism evidence="5 6">
    <name type="scientific">Streptomonospora mangrovi</name>
    <dbReference type="NCBI Taxonomy" id="2883123"/>
    <lineage>
        <taxon>Bacteria</taxon>
        <taxon>Bacillati</taxon>
        <taxon>Actinomycetota</taxon>
        <taxon>Actinomycetes</taxon>
        <taxon>Streptosporangiales</taxon>
        <taxon>Nocardiopsidaceae</taxon>
        <taxon>Streptomonospora</taxon>
    </lineage>
</organism>
<feature type="region of interest" description="Disordered" evidence="2">
    <location>
        <begin position="397"/>
        <end position="434"/>
    </location>
</feature>
<keyword evidence="6" id="KW-1185">Reference proteome</keyword>
<dbReference type="GO" id="GO:0016491">
    <property type="term" value="F:oxidoreductase activity"/>
    <property type="evidence" value="ECO:0007669"/>
    <property type="project" value="UniProtKB-KW"/>
</dbReference>
<keyword evidence="1" id="KW-0560">Oxidoreductase</keyword>
<dbReference type="InterPro" id="IPR055170">
    <property type="entry name" value="GFO_IDH_MocA-like_dom"/>
</dbReference>
<name>A0A9X3NKM0_9ACTN</name>
<dbReference type="InterPro" id="IPR000683">
    <property type="entry name" value="Gfo/Idh/MocA-like_OxRdtase_N"/>
</dbReference>
<dbReference type="AlphaFoldDB" id="A0A9X3NKM0"/>
<proteinExistence type="predicted"/>
<dbReference type="Proteomes" id="UP001140076">
    <property type="component" value="Unassembled WGS sequence"/>
</dbReference>
<dbReference type="Gene3D" id="3.30.360.10">
    <property type="entry name" value="Dihydrodipicolinate Reductase, domain 2"/>
    <property type="match status" value="1"/>
</dbReference>
<dbReference type="SUPFAM" id="SSF51735">
    <property type="entry name" value="NAD(P)-binding Rossmann-fold domains"/>
    <property type="match status" value="1"/>
</dbReference>
<dbReference type="Pfam" id="PF22725">
    <property type="entry name" value="GFO_IDH_MocA_C3"/>
    <property type="match status" value="1"/>
</dbReference>
<dbReference type="SUPFAM" id="SSF55347">
    <property type="entry name" value="Glyceraldehyde-3-phosphate dehydrogenase-like, C-terminal domain"/>
    <property type="match status" value="1"/>
</dbReference>
<dbReference type="Pfam" id="PF01408">
    <property type="entry name" value="GFO_IDH_MocA"/>
    <property type="match status" value="1"/>
</dbReference>
<feature type="domain" description="Gfo/Idh/MocA-like oxidoreductase N-terminal" evidence="3">
    <location>
        <begin position="28"/>
        <end position="141"/>
    </location>
</feature>
<gene>
    <name evidence="5" type="ORF">LG943_05610</name>
</gene>
<comment type="caution">
    <text evidence="5">The sequence shown here is derived from an EMBL/GenBank/DDBJ whole genome shotgun (WGS) entry which is preliminary data.</text>
</comment>
<sequence length="434" mass="45720">MADRAERAEAAGVPVGAPVDAAPGAPVGVAFVGTGYVADLYRATLPNHPGLALTGVYDRSARRCGEFADHYGDTRYPSLAALLADPAVEIVVNLVNPREHAGVTRAALAAGKHVYSEKPLAMDLAEARELAESARAAGLLLASAPCSMIGEAAQTAWQALRAGAVGTPLLAYAELDDGYLLAEHYTEWRSRSGAPWPYRDEFRTGCTIEHAAYALDWLTMFFGPVTEVTAFAAGVAPNPHLTAEEHARAPDFSVACLRFAGDGAGDSGGVAGDGGGTGAGGVVARMTNSIVAPEQHRIQIVGDEGVLVVDNVWDYTSPVTVRRGRKGRPEPYPPARRPAHTMDRIGANHMDFARGVAELAGEVRGRRPSRLRTDHALHVLEVTLTVARATGGAVTRPTTTFAPLTPMPWAAGTPPFPRPADPPEALRTPSHTTE</sequence>
<evidence type="ECO:0000313" key="6">
    <source>
        <dbReference type="Proteomes" id="UP001140076"/>
    </source>
</evidence>
<dbReference type="RefSeq" id="WP_270071092.1">
    <property type="nucleotide sequence ID" value="NZ_JAJAQC010000007.1"/>
</dbReference>
<reference evidence="5" key="1">
    <citation type="submission" date="2021-10" db="EMBL/GenBank/DDBJ databases">
        <title>Streptomonospora sp. nov., isolated from mangrove soil.</title>
        <authorList>
            <person name="Chen X."/>
            <person name="Ge X."/>
            <person name="Liu W."/>
        </authorList>
    </citation>
    <scope>NUCLEOTIDE SEQUENCE</scope>
    <source>
        <strain evidence="5">S1-112</strain>
    </source>
</reference>
<protein>
    <submittedName>
        <fullName evidence="5">Gfo/Idh/MocA family oxidoreductase</fullName>
    </submittedName>
</protein>
<dbReference type="GO" id="GO:0000166">
    <property type="term" value="F:nucleotide binding"/>
    <property type="evidence" value="ECO:0007669"/>
    <property type="project" value="InterPro"/>
</dbReference>
<dbReference type="PANTHER" id="PTHR43818">
    <property type="entry name" value="BCDNA.GH03377"/>
    <property type="match status" value="1"/>
</dbReference>
<dbReference type="InterPro" id="IPR036291">
    <property type="entry name" value="NAD(P)-bd_dom_sf"/>
</dbReference>
<evidence type="ECO:0000256" key="1">
    <source>
        <dbReference type="ARBA" id="ARBA00023002"/>
    </source>
</evidence>